<name>A0A484N758_9ASTE</name>
<dbReference type="OrthoDB" id="1710629at2759"/>
<comment type="subcellular location">
    <subcellularLocation>
        <location evidence="1">Virion</location>
    </subcellularLocation>
</comment>
<proteinExistence type="predicted"/>
<sequence>MIPDSVHRMWPELDGLGFGVKSSHLGGYVQISQPRNARESSEKTASRSAMKSAAPNPRDLEESSRRKIPVITDSSRQMFAELEGIEIRMRSSSHDWADERMSELPHVDIQRYHELDVCQRMKVLCAGIESLYRQVTTQSVGYLLMAAWGLVSSQNKQVYVFPKVAMSGPCVDVTELEQRALVTLEGTGLPFARLWSPQQRNAFERTAAYMCAATLRLITKDEGSLHRAWKSIMRNYSNFYHEEPAFELTPNLDCLEAIRNFLQARRHLKGTIACFLLGFLQLEGQDRRLCSTLFERDMAYTGMHAYTLLMSVTEMLQAPLSEVIKVVTHPSLVDALRTIVHIVLKYELPQTDADRERAMGARTWKYARIFDSAQFAAIQTKNCEMLVAVLATIAQKLGGGGDATKIHGISGYLTTRRDVYEKRADVFISYLGIINIINRYPYLGTK</sequence>
<feature type="compositionally biased region" description="Basic and acidic residues" evidence="2">
    <location>
        <begin position="36"/>
        <end position="45"/>
    </location>
</feature>
<gene>
    <name evidence="3" type="ORF">CCAM_LOCUS38112</name>
</gene>
<evidence type="ECO:0000256" key="2">
    <source>
        <dbReference type="SAM" id="MobiDB-lite"/>
    </source>
</evidence>
<organism evidence="3 4">
    <name type="scientific">Cuscuta campestris</name>
    <dbReference type="NCBI Taxonomy" id="132261"/>
    <lineage>
        <taxon>Eukaryota</taxon>
        <taxon>Viridiplantae</taxon>
        <taxon>Streptophyta</taxon>
        <taxon>Embryophyta</taxon>
        <taxon>Tracheophyta</taxon>
        <taxon>Spermatophyta</taxon>
        <taxon>Magnoliopsida</taxon>
        <taxon>eudicotyledons</taxon>
        <taxon>Gunneridae</taxon>
        <taxon>Pentapetalae</taxon>
        <taxon>asterids</taxon>
        <taxon>lamiids</taxon>
        <taxon>Solanales</taxon>
        <taxon>Convolvulaceae</taxon>
        <taxon>Cuscuteae</taxon>
        <taxon>Cuscuta</taxon>
        <taxon>Cuscuta subgen. Grammica</taxon>
        <taxon>Cuscuta sect. Cleistogrammica</taxon>
    </lineage>
</organism>
<dbReference type="InterPro" id="IPR004902">
    <property type="entry name" value="Rhabdo_ncap_2"/>
</dbReference>
<feature type="region of interest" description="Disordered" evidence="2">
    <location>
        <begin position="29"/>
        <end position="67"/>
    </location>
</feature>
<dbReference type="AlphaFoldDB" id="A0A484N758"/>
<accession>A0A484N758</accession>
<keyword evidence="4" id="KW-1185">Reference proteome</keyword>
<evidence type="ECO:0000256" key="1">
    <source>
        <dbReference type="ARBA" id="ARBA00004328"/>
    </source>
</evidence>
<dbReference type="Proteomes" id="UP000595140">
    <property type="component" value="Unassembled WGS sequence"/>
</dbReference>
<dbReference type="Pfam" id="PF03216">
    <property type="entry name" value="Rhabdo_ncap_2"/>
    <property type="match status" value="1"/>
</dbReference>
<reference evidence="3 4" key="1">
    <citation type="submission" date="2018-04" db="EMBL/GenBank/DDBJ databases">
        <authorList>
            <person name="Vogel A."/>
        </authorList>
    </citation>
    <scope>NUCLEOTIDE SEQUENCE [LARGE SCALE GENOMIC DNA]</scope>
</reference>
<evidence type="ECO:0000313" key="3">
    <source>
        <dbReference type="EMBL" id="VFQ96336.1"/>
    </source>
</evidence>
<protein>
    <submittedName>
        <fullName evidence="3">Uncharacterized protein</fullName>
    </submittedName>
</protein>
<evidence type="ECO:0000313" key="4">
    <source>
        <dbReference type="Proteomes" id="UP000595140"/>
    </source>
</evidence>
<dbReference type="EMBL" id="OOIL02005938">
    <property type="protein sequence ID" value="VFQ96336.1"/>
    <property type="molecule type" value="Genomic_DNA"/>
</dbReference>